<sequence>MSERSQALRNRRVSLLRGEFPVLEFFSKVLARWFLPDAAVLSKVSGTERLEAGA</sequence>
<comment type="caution">
    <text evidence="1">The sequence shown here is derived from an EMBL/GenBank/DDBJ whole genome shotgun (WGS) entry which is preliminary data.</text>
</comment>
<protein>
    <submittedName>
        <fullName evidence="1">Uncharacterized protein</fullName>
    </submittedName>
</protein>
<dbReference type="AlphaFoldDB" id="H1LGR5"/>
<name>H1LGR5_9LACO</name>
<evidence type="ECO:0000313" key="2">
    <source>
        <dbReference type="Proteomes" id="UP000005025"/>
    </source>
</evidence>
<dbReference type="Proteomes" id="UP000005025">
    <property type="component" value="Unassembled WGS sequence"/>
</dbReference>
<dbReference type="STRING" id="797516.HMPREF9104_01793"/>
<dbReference type="EMBL" id="AGRJ01000156">
    <property type="protein sequence ID" value="EHO50818.1"/>
    <property type="molecule type" value="Genomic_DNA"/>
</dbReference>
<proteinExistence type="predicted"/>
<reference evidence="1 2" key="1">
    <citation type="submission" date="2011-09" db="EMBL/GenBank/DDBJ databases">
        <authorList>
            <person name="Weinstock G."/>
            <person name="Sodergren E."/>
            <person name="Clifton S."/>
            <person name="Fulton L."/>
            <person name="Fulton B."/>
            <person name="Courtney L."/>
            <person name="Fronick C."/>
            <person name="Harrison M."/>
            <person name="Strong C."/>
            <person name="Farmer C."/>
            <person name="Delahaunty K."/>
            <person name="Markovic C."/>
            <person name="Hall O."/>
            <person name="Minx P."/>
            <person name="Tomlinson C."/>
            <person name="Mitreva M."/>
            <person name="Hou S."/>
            <person name="Chen J."/>
            <person name="Wollam A."/>
            <person name="Pepin K.H."/>
            <person name="Johnson M."/>
            <person name="Bhonagiri V."/>
            <person name="Zhang X."/>
            <person name="Suruliraj S."/>
            <person name="Warren W."/>
            <person name="Chinwalla A."/>
            <person name="Mardis E.R."/>
            <person name="Wilson R.K."/>
        </authorList>
    </citation>
    <scope>NUCLEOTIDE SEQUENCE [LARGE SCALE GENOMIC DNA]</scope>
    <source>
        <strain evidence="1 2">F0435</strain>
    </source>
</reference>
<evidence type="ECO:0000313" key="1">
    <source>
        <dbReference type="EMBL" id="EHO50818.1"/>
    </source>
</evidence>
<gene>
    <name evidence="1" type="ORF">HMPREF9104_01793</name>
</gene>
<accession>H1LGR5</accession>
<dbReference type="HOGENOM" id="CLU_201139_0_0_9"/>
<organism evidence="1 2">
    <name type="scientific">Lentilactobacillus kisonensis F0435</name>
    <dbReference type="NCBI Taxonomy" id="797516"/>
    <lineage>
        <taxon>Bacteria</taxon>
        <taxon>Bacillati</taxon>
        <taxon>Bacillota</taxon>
        <taxon>Bacilli</taxon>
        <taxon>Lactobacillales</taxon>
        <taxon>Lactobacillaceae</taxon>
        <taxon>Lentilactobacillus</taxon>
    </lineage>
</organism>